<reference evidence="1 2" key="1">
    <citation type="journal article" date="2022" name="Plant J.">
        <title>Chromosome-level genome of Camellia lanceoleosa provides a valuable resource for understanding genome evolution and self-incompatibility.</title>
        <authorList>
            <person name="Gong W."/>
            <person name="Xiao S."/>
            <person name="Wang L."/>
            <person name="Liao Z."/>
            <person name="Chang Y."/>
            <person name="Mo W."/>
            <person name="Hu G."/>
            <person name="Li W."/>
            <person name="Zhao G."/>
            <person name="Zhu H."/>
            <person name="Hu X."/>
            <person name="Ji K."/>
            <person name="Xiang X."/>
            <person name="Song Q."/>
            <person name="Yuan D."/>
            <person name="Jin S."/>
            <person name="Zhang L."/>
        </authorList>
    </citation>
    <scope>NUCLEOTIDE SEQUENCE [LARGE SCALE GENOMIC DNA]</scope>
    <source>
        <strain evidence="1">SQ_2022a</strain>
    </source>
</reference>
<evidence type="ECO:0000313" key="1">
    <source>
        <dbReference type="EMBL" id="KAI8012577.1"/>
    </source>
</evidence>
<protein>
    <submittedName>
        <fullName evidence="1">Uncharacterized protein</fullName>
    </submittedName>
</protein>
<name>A0ACC0HI63_9ERIC</name>
<proteinExistence type="predicted"/>
<comment type="caution">
    <text evidence="1">The sequence shown here is derived from an EMBL/GenBank/DDBJ whole genome shotgun (WGS) entry which is preliminary data.</text>
</comment>
<sequence>MVGSAKNLNFHAVLKLNYVINPTIVDSLISGSLVSLSSSTDSNYFEPVWILGFSETRNYKYSGESGNGCDSGNEFPIDQSLSLPPRKFCSSQRRIDAVLKYKNECNSSTKKKNCTVLDDGIDYLPCVMSMDSIQCSEDERKVRFLIQFGNGSYMGYNQPFEPNSTLVAEASWNETERQLCIVACRVLKDDHVGDCSIRMSFKYPALWSIKNREGIVGQIWTNKTVDEEEGVYDEETGNLCMVGCTKLSKDDQRSKTESMDCEVVVKFQYQPMNSKNGGQIKGTIKSTRKETDPLYFAQLEVSASTYYTKDARNSIWRMDLEIAMVLISNTLACVFVVLQIFYVRKNPGLLPLASLVMLVILVFGHMIPLVLNFETLFLGKRDRRSQLLRSGGWFEVNEVTVRIVTMVAFLLQFRLLQLTWSARLGGENNQKASWVAEKKALFVSIPLYIVGVLVALFLNLRNNKSDNTMYSSYGVAATIVVHQQNSLWGALKSYGGLVLDGFLFPQILLNMFRISGEKPLSRSFYIGTTFIRLLPHAYDLYRAHNYAREQFEESYIYANPSADYYSTAWDVGISCGGVAFAIIIYLQQRFGGRFFLPRRFREAEAVYEKVPVRRIDAVLKYKNECDSSTKKKNCTVLDDGIEFLPRVMSMVSIQCSEDERRVRFLIQFGKGSYMVYDQPFQPNSTLVAEASWDVEKSQLCIVACRVLKDDHVGDCSIRMSLRYPALWSIKNREAIVGQIWTNKTVNEEEGVYDEETGNLCMVGCTKLSKDDQRSKTKSMDCEVVVKFQYQPMNSKNGGKIKGTIKSTRKETDPLYFGQLEVSASTYYTEEAQNSIWRMDLEIAMVLISNTLACVFVVLQIFYVRKNPGLLPLASLVMLVILVFGHMIPLVLNFETLFLGKRDSRSQLLRIGGWFEVNEVMVRIVTMVAFLLQSRLLQLTWSARLGGEKGENNQKASWVAEKKALFVSIPLYIVGVLVALFLNVKNNKSDNTMYSSYGAAATIVVHQQNSLSGALKSYGGLVLDGFLFPQILLNMFRISGKKPLSRSFYIGTTFVRLLPHAYDLYRAHNYAHEQFEESYIYANPSADYYSTAWDVGISCGGVAFAIIIYLQQRLGGRFFLPRRFREAEAVYEKVPVLNYVMNPTIVDSLISGSLESLSSSTDLNYFKPVWILGFSETSNYKYSGESGNGCDSGIDFPMDQSLSLPPRMFCSSQRRINAVLKYKNECNSSTKKKNCTVLIDGIEYLPRVMSMGSIQCSEDERKVRFLIQFGNGGYMGYNQPFQPNSTLVAEASWDEAKSQLCMVACRVLKDDHVGDCSIRMSLRYPALWSIKNREAIVGQIWTTKTVNEEEGVYDEETGNLCMVGCTELSKDGQRSKTESMDCEVVVKFQYQPMNSKNGGKINGTIKSTRKETDPLYFAQLEVSASTYYTKDARNSIWRMDLEIAMVLISNTLACVFVVLQIFYVRKNPGLLPLASLVMLVILVFGHMIPLVLNFETLFLGKRDSRSQLLRSGGWFEVNEVMVRIVTMVAFLLQFRLLQLTWSARLGGENKEKASWVAEKKALFVSIPLYIVGVLVALFLNLRNNKSDNSMYSSYDVAATTVVHQQNSLWGDLKSYGGLVLDGFLFPQILLNMFRISGKKPLSLSFYIGTTFVRLLPHAYDLYRAHNYAREQFEESYIYANPSADYYSTAWDVGISCGGVAFTIIIYLQQRFGGRFFLPRRFREAEAVYEKIETVFTKTLSLSHSTGDMLGVLYMCS</sequence>
<dbReference type="Proteomes" id="UP001060215">
    <property type="component" value="Chromosome 5"/>
</dbReference>
<keyword evidence="2" id="KW-1185">Reference proteome</keyword>
<evidence type="ECO:0000313" key="2">
    <source>
        <dbReference type="Proteomes" id="UP001060215"/>
    </source>
</evidence>
<gene>
    <name evidence="1" type="ORF">LOK49_LG06G00722</name>
</gene>
<accession>A0ACC0HI63</accession>
<dbReference type="EMBL" id="CM045762">
    <property type="protein sequence ID" value="KAI8012577.1"/>
    <property type="molecule type" value="Genomic_DNA"/>
</dbReference>
<organism evidence="1 2">
    <name type="scientific">Camellia lanceoleosa</name>
    <dbReference type="NCBI Taxonomy" id="1840588"/>
    <lineage>
        <taxon>Eukaryota</taxon>
        <taxon>Viridiplantae</taxon>
        <taxon>Streptophyta</taxon>
        <taxon>Embryophyta</taxon>
        <taxon>Tracheophyta</taxon>
        <taxon>Spermatophyta</taxon>
        <taxon>Magnoliopsida</taxon>
        <taxon>eudicotyledons</taxon>
        <taxon>Gunneridae</taxon>
        <taxon>Pentapetalae</taxon>
        <taxon>asterids</taxon>
        <taxon>Ericales</taxon>
        <taxon>Theaceae</taxon>
        <taxon>Camellia</taxon>
    </lineage>
</organism>